<name>A0A450V1S9_9GAMM</name>
<accession>A0A450V1S9</accession>
<dbReference type="AlphaFoldDB" id="A0A450V1S9"/>
<gene>
    <name evidence="1" type="ORF">BECKH772A_GA0070896_101472</name>
    <name evidence="2" type="ORF">BECKH772B_GA0070898_101482</name>
    <name evidence="3" type="ORF">BECKH772C_GA0070978_101452</name>
</gene>
<evidence type="ECO:0000313" key="3">
    <source>
        <dbReference type="EMBL" id="VFK03780.1"/>
    </source>
</evidence>
<evidence type="ECO:0000313" key="2">
    <source>
        <dbReference type="EMBL" id="VFJ99018.1"/>
    </source>
</evidence>
<dbReference type="EMBL" id="CAADFG010000147">
    <property type="protein sequence ID" value="VFJ98768.1"/>
    <property type="molecule type" value="Genomic_DNA"/>
</dbReference>
<organism evidence="1">
    <name type="scientific">Candidatus Kentrum eta</name>
    <dbReference type="NCBI Taxonomy" id="2126337"/>
    <lineage>
        <taxon>Bacteria</taxon>
        <taxon>Pseudomonadati</taxon>
        <taxon>Pseudomonadota</taxon>
        <taxon>Gammaproteobacteria</taxon>
        <taxon>Candidatus Kentrum</taxon>
    </lineage>
</organism>
<evidence type="ECO:0000313" key="1">
    <source>
        <dbReference type="EMBL" id="VFJ98768.1"/>
    </source>
</evidence>
<dbReference type="EMBL" id="CAADFJ010000145">
    <property type="protein sequence ID" value="VFK03780.1"/>
    <property type="molecule type" value="Genomic_DNA"/>
</dbReference>
<protein>
    <submittedName>
        <fullName evidence="1">Uncharacterized protein</fullName>
    </submittedName>
</protein>
<proteinExistence type="predicted"/>
<dbReference type="EMBL" id="CAADFI010000148">
    <property type="protein sequence ID" value="VFJ99018.1"/>
    <property type="molecule type" value="Genomic_DNA"/>
</dbReference>
<sequence length="53" mass="5664">MVQDILNPAGIAESLATAADNITQEIDNPAEALDIECGFVPFDEDFPDPSITE</sequence>
<reference evidence="1" key="1">
    <citation type="submission" date="2019-02" db="EMBL/GenBank/DDBJ databases">
        <authorList>
            <person name="Gruber-Vodicka R. H."/>
            <person name="Seah K. B. B."/>
        </authorList>
    </citation>
    <scope>NUCLEOTIDE SEQUENCE</scope>
    <source>
        <strain evidence="3">BECK_SA2B12</strain>
        <strain evidence="1">BECK_SA2B15</strain>
        <strain evidence="2">BECK_SA2B20</strain>
    </source>
</reference>